<feature type="transmembrane region" description="Helical" evidence="11">
    <location>
        <begin position="103"/>
        <end position="123"/>
    </location>
</feature>
<evidence type="ECO:0000256" key="6">
    <source>
        <dbReference type="ARBA" id="ARBA00022833"/>
    </source>
</evidence>
<evidence type="ECO:0000256" key="11">
    <source>
        <dbReference type="SAM" id="Phobius"/>
    </source>
</evidence>
<dbReference type="GO" id="GO:0031901">
    <property type="term" value="C:early endosome membrane"/>
    <property type="evidence" value="ECO:0007669"/>
    <property type="project" value="UniProtKB-SubCell"/>
</dbReference>
<dbReference type="Gene3D" id="3.30.420.10">
    <property type="entry name" value="Ribonuclease H-like superfamily/Ribonuclease H"/>
    <property type="match status" value="1"/>
</dbReference>
<dbReference type="InterPro" id="IPR036397">
    <property type="entry name" value="RNaseH_sf"/>
</dbReference>
<evidence type="ECO:0000256" key="3">
    <source>
        <dbReference type="ARBA" id="ARBA00008731"/>
    </source>
</evidence>
<dbReference type="InterPro" id="IPR026765">
    <property type="entry name" value="Tmem163"/>
</dbReference>
<feature type="transmembrane region" description="Helical" evidence="11">
    <location>
        <begin position="42"/>
        <end position="64"/>
    </location>
</feature>
<gene>
    <name evidence="12" type="primary">Tmem163_0</name>
    <name evidence="12" type="ORF">GTO96_0019759</name>
</gene>
<comment type="similarity">
    <text evidence="3">Belongs to the TMEM163 family.</text>
</comment>
<dbReference type="PANTHER" id="PTHR31937">
    <property type="entry name" value="TRANSMEMBRANE PROTEIN 163"/>
    <property type="match status" value="1"/>
</dbReference>
<keyword evidence="9 11" id="KW-0472">Membrane</keyword>
<dbReference type="AlphaFoldDB" id="A0A8X8BMK2"/>
<protein>
    <submittedName>
        <fullName evidence="12">TM163 protein</fullName>
    </submittedName>
</protein>
<dbReference type="SUPFAM" id="SSF161111">
    <property type="entry name" value="Cation efflux protein transmembrane domain-like"/>
    <property type="match status" value="1"/>
</dbReference>
<accession>A0A8X8BMK2</accession>
<evidence type="ECO:0000313" key="12">
    <source>
        <dbReference type="EMBL" id="KAG2459586.1"/>
    </source>
</evidence>
<reference evidence="12 13" key="1">
    <citation type="journal article" date="2021" name="Cell">
        <title>Tracing the genetic footprints of vertebrate landing in non-teleost ray-finned fishes.</title>
        <authorList>
            <person name="Bi X."/>
            <person name="Wang K."/>
            <person name="Yang L."/>
            <person name="Pan H."/>
            <person name="Jiang H."/>
            <person name="Wei Q."/>
            <person name="Fang M."/>
            <person name="Yu H."/>
            <person name="Zhu C."/>
            <person name="Cai Y."/>
            <person name="He Y."/>
            <person name="Gan X."/>
            <person name="Zeng H."/>
            <person name="Yu D."/>
            <person name="Zhu Y."/>
            <person name="Jiang H."/>
            <person name="Qiu Q."/>
            <person name="Yang H."/>
            <person name="Zhang Y.E."/>
            <person name="Wang W."/>
            <person name="Zhu M."/>
            <person name="He S."/>
            <person name="Zhang G."/>
        </authorList>
    </citation>
    <scope>NUCLEOTIDE SEQUENCE [LARGE SCALE GENOMIC DNA]</scope>
    <source>
        <strain evidence="12">Bchr_013</strain>
    </source>
</reference>
<proteinExistence type="inferred from homology"/>
<keyword evidence="6" id="KW-0862">Zinc</keyword>
<dbReference type="GO" id="GO:0030672">
    <property type="term" value="C:synaptic vesicle membrane"/>
    <property type="evidence" value="ECO:0007669"/>
    <property type="project" value="UniProtKB-SubCell"/>
</dbReference>
<dbReference type="InterPro" id="IPR027469">
    <property type="entry name" value="Cation_efflux_TMD_sf"/>
</dbReference>
<comment type="subcellular location">
    <subcellularLocation>
        <location evidence="2">Cytoplasmic vesicle</location>
        <location evidence="2">Secretory vesicle</location>
        <location evidence="2">Synaptic vesicle membrane</location>
        <topology evidence="2">Multi-pass membrane protein</topology>
    </subcellularLocation>
    <subcellularLocation>
        <location evidence="1">Early endosome membrane</location>
    </subcellularLocation>
</comment>
<dbReference type="GO" id="GO:0003676">
    <property type="term" value="F:nucleic acid binding"/>
    <property type="evidence" value="ECO:0007669"/>
    <property type="project" value="InterPro"/>
</dbReference>
<feature type="transmembrane region" description="Helical" evidence="11">
    <location>
        <begin position="76"/>
        <end position="97"/>
    </location>
</feature>
<sequence>MLLYTAVPSAEDAGLGVGLHPPRCGTDWEDEERHAEMEEGGFLFSVSILSGILCVILAVVKFMLGRILTSRALITDGFNSLVGGIMGFSILISAEVFKHNPKVWYLDGTTGVLIGLIILSYGINYLEMLNGWLIPQLRNQGVLDSGWFQQDGAPAHFEITVRDRLNEVFGNRWIRRGSNNNPAPPPWPRRSTDLTTPDNALWGFIKEDLRKRCYSSNDELKHVVRAAFQKVNSQMLQNLSRRTWQRIRLGRDHGGTHPDILDS</sequence>
<dbReference type="GO" id="GO:0008270">
    <property type="term" value="F:zinc ion binding"/>
    <property type="evidence" value="ECO:0007669"/>
    <property type="project" value="TreeGrafter"/>
</dbReference>
<keyword evidence="5" id="KW-0967">Endosome</keyword>
<feature type="non-terminal residue" evidence="12">
    <location>
        <position position="1"/>
    </location>
</feature>
<evidence type="ECO:0000256" key="9">
    <source>
        <dbReference type="ARBA" id="ARBA00023136"/>
    </source>
</evidence>
<dbReference type="Proteomes" id="UP000886611">
    <property type="component" value="Unassembled WGS sequence"/>
</dbReference>
<dbReference type="PANTHER" id="PTHR31937:SF2">
    <property type="entry name" value="TRANSMEMBRANE PROTEIN 163"/>
    <property type="match status" value="1"/>
</dbReference>
<evidence type="ECO:0000256" key="7">
    <source>
        <dbReference type="ARBA" id="ARBA00022989"/>
    </source>
</evidence>
<evidence type="ECO:0000256" key="1">
    <source>
        <dbReference type="ARBA" id="ARBA00004146"/>
    </source>
</evidence>
<organism evidence="12 13">
    <name type="scientific">Polypterus senegalus</name>
    <name type="common">Senegal bichir</name>
    <dbReference type="NCBI Taxonomy" id="55291"/>
    <lineage>
        <taxon>Eukaryota</taxon>
        <taxon>Metazoa</taxon>
        <taxon>Chordata</taxon>
        <taxon>Craniata</taxon>
        <taxon>Vertebrata</taxon>
        <taxon>Euteleostomi</taxon>
        <taxon>Actinopterygii</taxon>
        <taxon>Polypteriformes</taxon>
        <taxon>Polypteridae</taxon>
        <taxon>Polypterus</taxon>
    </lineage>
</organism>
<evidence type="ECO:0000256" key="8">
    <source>
        <dbReference type="ARBA" id="ARBA00023018"/>
    </source>
</evidence>
<evidence type="ECO:0000256" key="5">
    <source>
        <dbReference type="ARBA" id="ARBA00022753"/>
    </source>
</evidence>
<evidence type="ECO:0000313" key="13">
    <source>
        <dbReference type="Proteomes" id="UP000886611"/>
    </source>
</evidence>
<evidence type="ECO:0000256" key="2">
    <source>
        <dbReference type="ARBA" id="ARBA00004644"/>
    </source>
</evidence>
<keyword evidence="13" id="KW-1185">Reference proteome</keyword>
<evidence type="ECO:0000256" key="10">
    <source>
        <dbReference type="ARBA" id="ARBA00023329"/>
    </source>
</evidence>
<keyword evidence="8" id="KW-0770">Synapse</keyword>
<keyword evidence="7 11" id="KW-1133">Transmembrane helix</keyword>
<keyword evidence="10" id="KW-0968">Cytoplasmic vesicle</keyword>
<dbReference type="EMBL" id="JAATIS010005477">
    <property type="protein sequence ID" value="KAG2459586.1"/>
    <property type="molecule type" value="Genomic_DNA"/>
</dbReference>
<feature type="non-terminal residue" evidence="12">
    <location>
        <position position="263"/>
    </location>
</feature>
<keyword evidence="4 11" id="KW-0812">Transmembrane</keyword>
<evidence type="ECO:0000256" key="4">
    <source>
        <dbReference type="ARBA" id="ARBA00022692"/>
    </source>
</evidence>
<comment type="caution">
    <text evidence="12">The sequence shown here is derived from an EMBL/GenBank/DDBJ whole genome shotgun (WGS) entry which is preliminary data.</text>
</comment>
<name>A0A8X8BMK2_POLSE</name>